<dbReference type="GO" id="GO:0005975">
    <property type="term" value="P:carbohydrate metabolic process"/>
    <property type="evidence" value="ECO:0007669"/>
    <property type="project" value="InterPro"/>
</dbReference>
<keyword evidence="10" id="KW-0378">Hydrolase</keyword>
<proteinExistence type="inferred from homology"/>
<feature type="domain" description="Glycoside hydrolase family 65 central catalytic" evidence="7">
    <location>
        <begin position="315"/>
        <end position="709"/>
    </location>
</feature>
<dbReference type="GO" id="GO:0030246">
    <property type="term" value="F:carbohydrate binding"/>
    <property type="evidence" value="ECO:0007669"/>
    <property type="project" value="InterPro"/>
</dbReference>
<keyword evidence="2" id="KW-0328">Glycosyltransferase</keyword>
<reference evidence="10 11" key="1">
    <citation type="submission" date="2018-11" db="EMBL/GenBank/DDBJ databases">
        <title>The genome draft of YIM 96095.</title>
        <authorList>
            <person name="Tang S.-K."/>
            <person name="Chunyu W.-X."/>
            <person name="Feng Y.-Z."/>
        </authorList>
    </citation>
    <scope>NUCLEOTIDE SEQUENCE [LARGE SCALE GENOMIC DNA]</scope>
    <source>
        <strain evidence="10 11">YIM 96095</strain>
    </source>
</reference>
<dbReference type="InterPro" id="IPR017045">
    <property type="entry name" value="Malt_Pase/Glycosyl_Hdrlase"/>
</dbReference>
<name>A0A3N0EGB1_9ACTN</name>
<dbReference type="Gene3D" id="1.50.10.10">
    <property type="match status" value="1"/>
</dbReference>
<dbReference type="InterPro" id="IPR012341">
    <property type="entry name" value="6hp_glycosidase-like_sf"/>
</dbReference>
<keyword evidence="3" id="KW-0808">Transferase</keyword>
<organism evidence="10 11">
    <name type="scientific">Halostreptopolyspora alba</name>
    <dbReference type="NCBI Taxonomy" id="2487137"/>
    <lineage>
        <taxon>Bacteria</taxon>
        <taxon>Bacillati</taxon>
        <taxon>Actinomycetota</taxon>
        <taxon>Actinomycetes</taxon>
        <taxon>Streptosporangiales</taxon>
        <taxon>Nocardiopsidaceae</taxon>
        <taxon>Halostreptopolyspora</taxon>
    </lineage>
</organism>
<evidence type="ECO:0000313" key="11">
    <source>
        <dbReference type="Proteomes" id="UP000269198"/>
    </source>
</evidence>
<dbReference type="GO" id="GO:0004553">
    <property type="term" value="F:hydrolase activity, hydrolyzing O-glycosyl compounds"/>
    <property type="evidence" value="ECO:0007669"/>
    <property type="project" value="TreeGrafter"/>
</dbReference>
<dbReference type="Pfam" id="PF03636">
    <property type="entry name" value="Glyco_hydro_65N"/>
    <property type="match status" value="1"/>
</dbReference>
<keyword evidence="11" id="KW-1185">Reference proteome</keyword>
<dbReference type="FunFam" id="1.50.10.10:FF:000053">
    <property type="entry name" value="Putative glycosyl hydrolase"/>
    <property type="match status" value="1"/>
</dbReference>
<feature type="domain" description="Glycoside hydrolase family 65 N-terminal" evidence="9">
    <location>
        <begin position="16"/>
        <end position="261"/>
    </location>
</feature>
<dbReference type="InterPro" id="IPR005195">
    <property type="entry name" value="Glyco_hydro_65_M"/>
</dbReference>
<dbReference type="PANTHER" id="PTHR11051">
    <property type="entry name" value="GLYCOSYL HYDROLASE-RELATED"/>
    <property type="match status" value="1"/>
</dbReference>
<dbReference type="EMBL" id="RJMB01000002">
    <property type="protein sequence ID" value="RNL86882.1"/>
    <property type="molecule type" value="Genomic_DNA"/>
</dbReference>
<evidence type="ECO:0000256" key="4">
    <source>
        <dbReference type="ARBA" id="ARBA00023295"/>
    </source>
</evidence>
<protein>
    <submittedName>
        <fullName evidence="10">Glycoside hydrolase family 65 protein</fullName>
    </submittedName>
</protein>
<dbReference type="Pfam" id="PF03632">
    <property type="entry name" value="Glyco_hydro_65m"/>
    <property type="match status" value="1"/>
</dbReference>
<evidence type="ECO:0000259" key="8">
    <source>
        <dbReference type="Pfam" id="PF03633"/>
    </source>
</evidence>
<dbReference type="PIRSF" id="PIRSF036289">
    <property type="entry name" value="Glycosyl_hydrolase_malt_phosph"/>
    <property type="match status" value="1"/>
</dbReference>
<dbReference type="InterPro" id="IPR011013">
    <property type="entry name" value="Gal_mutarotase_sf_dom"/>
</dbReference>
<comment type="similarity">
    <text evidence="1">Belongs to the glycosyl hydrolase 65 family.</text>
</comment>
<dbReference type="AlphaFoldDB" id="A0A3N0EGB1"/>
<gene>
    <name evidence="10" type="ORF">EFW17_03160</name>
</gene>
<evidence type="ECO:0000256" key="2">
    <source>
        <dbReference type="ARBA" id="ARBA00022676"/>
    </source>
</evidence>
<evidence type="ECO:0000259" key="7">
    <source>
        <dbReference type="Pfam" id="PF03632"/>
    </source>
</evidence>
<accession>A0A3N0EGB1</accession>
<dbReference type="GO" id="GO:0016757">
    <property type="term" value="F:glycosyltransferase activity"/>
    <property type="evidence" value="ECO:0007669"/>
    <property type="project" value="UniProtKB-KW"/>
</dbReference>
<dbReference type="InterPro" id="IPR037018">
    <property type="entry name" value="GH65_N"/>
</dbReference>
<keyword evidence="4" id="KW-0326">Glycosidase</keyword>
<evidence type="ECO:0000256" key="5">
    <source>
        <dbReference type="PIRSR" id="PIRSR036289-50"/>
    </source>
</evidence>
<feature type="active site" description="Proton donor" evidence="5">
    <location>
        <position position="490"/>
    </location>
</feature>
<dbReference type="InterPro" id="IPR008928">
    <property type="entry name" value="6-hairpin_glycosidase_sf"/>
</dbReference>
<dbReference type="InterPro" id="IPR005194">
    <property type="entry name" value="Glyco_hydro_65_C"/>
</dbReference>
<dbReference type="Pfam" id="PF03633">
    <property type="entry name" value="Glyco_hydro_65C"/>
    <property type="match status" value="1"/>
</dbReference>
<dbReference type="InterPro" id="IPR005196">
    <property type="entry name" value="Glyco_hydro_65_N"/>
</dbReference>
<dbReference type="PANTHER" id="PTHR11051:SF8">
    <property type="entry name" value="PROTEIN-GLUCOSYLGALACTOSYLHYDROXYLYSINE GLUCOSIDASE"/>
    <property type="match status" value="1"/>
</dbReference>
<dbReference type="SUPFAM" id="SSF48208">
    <property type="entry name" value="Six-hairpin glycosidases"/>
    <property type="match status" value="1"/>
</dbReference>
<dbReference type="Gene3D" id="2.60.420.10">
    <property type="entry name" value="Maltose phosphorylase, domain 3"/>
    <property type="match status" value="1"/>
</dbReference>
<evidence type="ECO:0000256" key="1">
    <source>
        <dbReference type="ARBA" id="ARBA00006768"/>
    </source>
</evidence>
<dbReference type="OrthoDB" id="9816160at2"/>
<evidence type="ECO:0000256" key="6">
    <source>
        <dbReference type="PIRSR" id="PIRSR036289-51"/>
    </source>
</evidence>
<feature type="binding site" evidence="6">
    <location>
        <begin position="610"/>
        <end position="611"/>
    </location>
    <ligand>
        <name>substrate</name>
    </ligand>
</feature>
<dbReference type="Proteomes" id="UP000269198">
    <property type="component" value="Unassembled WGS sequence"/>
</dbReference>
<dbReference type="Gene3D" id="2.70.98.40">
    <property type="entry name" value="Glycoside hydrolase, family 65, N-terminal domain"/>
    <property type="match status" value="1"/>
</dbReference>
<evidence type="ECO:0000256" key="3">
    <source>
        <dbReference type="ARBA" id="ARBA00022679"/>
    </source>
</evidence>
<sequence>MSKWVIAYDDSDAERVDEGRREALCTLGNGRFATRGAAPEVSADGVHYPGTYVAGCYDRRTSVVAGREVANEDMVNVPNWLPLTFRAADGPWFDGTTGQGHGQRWELDLRRGVLTRLLTVRDSQGRETRMTQRRIVSMDTPALAALETTFVPLNWSGRLTVRSALDGRVTNRGVARYRDLEGTHLRPLAAGTHSGIAWLHTETLSSGIRIALAGRTTGDRPHAGVASTAGADTWIGHDLHCEVDEAEQVSFSKVVSLRTSRDSAIEEPLAAARDDVTHAPDFDTLLERHELAWSQLWRRCSIAVSDDDTQRVLNLHMFHILQTLSPHTADLDVGVPARGLHGEAYRGHVFWDELFVFPFLNMNFPETAEALLRYRWRRLPAARAAAAEAGYPGAMFPWQSASSGREETQRVHLNPRSGSWTDDNSHRQRHVGIAIAHNVWHHYQFTGDGDFLADVGAELLLSIARFLCGIATFNKALDRYEIRGVMGPDEFHDGYVERAEPGLDNNAYTHIMTSWVLCRALDTLDLLPGRRRRELEERLGLDQVEIDRFEDVSRRLRVPFHDGVISQFDGYERLAELDWEGYRARYGDIRRLDRILEAESDTCNRYKASKQADALMPFFLLQTDEVLDLLRHLGYERDPELIPRTVGYYLERTSHGSTLSSLVHSWVLARTDRESSWRFFVYALRSDIDDIQDGTTAEGIHVGAMAGTVDILTRCYAGLQAEGGTLRFHPRLPTDIDSLTFTMRYRGHWDVLVNITRENVTVELPHDEGAPIRVEVAGRRAEVAPGSACELTQ</sequence>
<feature type="binding site" evidence="6">
    <location>
        <begin position="351"/>
        <end position="352"/>
    </location>
    <ligand>
        <name>substrate</name>
    </ligand>
</feature>
<dbReference type="SUPFAM" id="SSF74650">
    <property type="entry name" value="Galactose mutarotase-like"/>
    <property type="match status" value="1"/>
</dbReference>
<evidence type="ECO:0000259" key="9">
    <source>
        <dbReference type="Pfam" id="PF03636"/>
    </source>
</evidence>
<feature type="domain" description="Glycoside hydrolase family 65 C-terminal" evidence="8">
    <location>
        <begin position="721"/>
        <end position="783"/>
    </location>
</feature>
<dbReference type="RefSeq" id="WP_123199710.1">
    <property type="nucleotide sequence ID" value="NZ_RJMB01000002.1"/>
</dbReference>
<evidence type="ECO:0000313" key="10">
    <source>
        <dbReference type="EMBL" id="RNL86882.1"/>
    </source>
</evidence>
<comment type="caution">
    <text evidence="10">The sequence shown here is derived from an EMBL/GenBank/DDBJ whole genome shotgun (WGS) entry which is preliminary data.</text>
</comment>